<dbReference type="Proteomes" id="UP000012073">
    <property type="component" value="Unassembled WGS sequence"/>
</dbReference>
<dbReference type="GeneID" id="17323882"/>
<name>R7QFW3_CHOCR</name>
<sequence length="502" mass="56375">MASAKPPEPPEQSPTNSFRRENARLLSLLGRPPQSDCSDSTFHLSVHPILDGEDQILPVNPSPTAVRHSVHPHSAPLGPVPLPGLESAVNLWLTSHDIPPDEIPTGAALCAAVGKPCRRYFRRKLAVFRQAAQGLHIDSDDIPAENDLRLRRSWPRVLHVLARVAAALDPEGWQAAVATSQPPLQMPEKVGWRECVLNESWAGDWLLRRMAEAHGEETCTIAVAGTQGGGKSATVSRLLGRVGRVESHAFSCAPAEEEMDPGEKETARKLRHLRALTFPDVPIEVDTPTGESNVDRSHVKVDGKTVTFLELPSMEEILDYTDESAIKYSVQYGNFDEVVESVQGEFVDYVLLVDRMDDLEEEKMKRIARRLRRIYGRHVLEKTIVVLTHGQELPPGDLSFDVWMYDRIRVVRELLQKAHGKRRPLHIPIVVFENSHHCRIDETSGRPVLADNTDFLERFLSEFRQLVHKNAETPPLAPIPPRRWWENYVILICFGVLASRLV</sequence>
<dbReference type="KEGG" id="ccp:CHC_T00004674001"/>
<dbReference type="AlphaFoldDB" id="R7QFW3"/>
<evidence type="ECO:0000313" key="3">
    <source>
        <dbReference type="Proteomes" id="UP000012073"/>
    </source>
</evidence>
<protein>
    <submittedName>
        <fullName evidence="2">Uncharacterized protein</fullName>
    </submittedName>
</protein>
<gene>
    <name evidence="2" type="ORF">CHC_T00004674001</name>
</gene>
<keyword evidence="3" id="KW-1185">Reference proteome</keyword>
<evidence type="ECO:0000313" key="2">
    <source>
        <dbReference type="EMBL" id="CDF36346.1"/>
    </source>
</evidence>
<dbReference type="STRING" id="2769.R7QFW3"/>
<dbReference type="Gene3D" id="3.40.50.300">
    <property type="entry name" value="P-loop containing nucleotide triphosphate hydrolases"/>
    <property type="match status" value="1"/>
</dbReference>
<dbReference type="OrthoDB" id="4322at2759"/>
<organism evidence="2 3">
    <name type="scientific">Chondrus crispus</name>
    <name type="common">Carrageen Irish moss</name>
    <name type="synonym">Polymorpha crispa</name>
    <dbReference type="NCBI Taxonomy" id="2769"/>
    <lineage>
        <taxon>Eukaryota</taxon>
        <taxon>Rhodophyta</taxon>
        <taxon>Florideophyceae</taxon>
        <taxon>Rhodymeniophycidae</taxon>
        <taxon>Gigartinales</taxon>
        <taxon>Gigartinaceae</taxon>
        <taxon>Chondrus</taxon>
    </lineage>
</organism>
<dbReference type="RefSeq" id="XP_005716165.1">
    <property type="nucleotide sequence ID" value="XM_005716108.1"/>
</dbReference>
<evidence type="ECO:0000256" key="1">
    <source>
        <dbReference type="SAM" id="MobiDB-lite"/>
    </source>
</evidence>
<dbReference type="PhylomeDB" id="R7QFW3"/>
<dbReference type="SUPFAM" id="SSF52540">
    <property type="entry name" value="P-loop containing nucleoside triphosphate hydrolases"/>
    <property type="match status" value="1"/>
</dbReference>
<proteinExistence type="predicted"/>
<reference evidence="3" key="1">
    <citation type="journal article" date="2013" name="Proc. Natl. Acad. Sci. U.S.A.">
        <title>Genome structure and metabolic features in the red seaweed Chondrus crispus shed light on evolution of the Archaeplastida.</title>
        <authorList>
            <person name="Collen J."/>
            <person name="Porcel B."/>
            <person name="Carre W."/>
            <person name="Ball S.G."/>
            <person name="Chaparro C."/>
            <person name="Tonon T."/>
            <person name="Barbeyron T."/>
            <person name="Michel G."/>
            <person name="Noel B."/>
            <person name="Valentin K."/>
            <person name="Elias M."/>
            <person name="Artiguenave F."/>
            <person name="Arun A."/>
            <person name="Aury J.M."/>
            <person name="Barbosa-Neto J.F."/>
            <person name="Bothwell J.H."/>
            <person name="Bouget F.Y."/>
            <person name="Brillet L."/>
            <person name="Cabello-Hurtado F."/>
            <person name="Capella-Gutierrez S."/>
            <person name="Charrier B."/>
            <person name="Cladiere L."/>
            <person name="Cock J.M."/>
            <person name="Coelho S.M."/>
            <person name="Colleoni C."/>
            <person name="Czjzek M."/>
            <person name="Da Silva C."/>
            <person name="Delage L."/>
            <person name="Denoeud F."/>
            <person name="Deschamps P."/>
            <person name="Dittami S.M."/>
            <person name="Gabaldon T."/>
            <person name="Gachon C.M."/>
            <person name="Groisillier A."/>
            <person name="Herve C."/>
            <person name="Jabbari K."/>
            <person name="Katinka M."/>
            <person name="Kloareg B."/>
            <person name="Kowalczyk N."/>
            <person name="Labadie K."/>
            <person name="Leblanc C."/>
            <person name="Lopez P.J."/>
            <person name="McLachlan D.H."/>
            <person name="Meslet-Cladiere L."/>
            <person name="Moustafa A."/>
            <person name="Nehr Z."/>
            <person name="Nyvall Collen P."/>
            <person name="Panaud O."/>
            <person name="Partensky F."/>
            <person name="Poulain J."/>
            <person name="Rensing S.A."/>
            <person name="Rousvoal S."/>
            <person name="Samson G."/>
            <person name="Symeonidi A."/>
            <person name="Weissenbach J."/>
            <person name="Zambounis A."/>
            <person name="Wincker P."/>
            <person name="Boyen C."/>
        </authorList>
    </citation>
    <scope>NUCLEOTIDE SEQUENCE [LARGE SCALE GENOMIC DNA]</scope>
    <source>
        <strain evidence="3">cv. Stackhouse</strain>
    </source>
</reference>
<feature type="compositionally biased region" description="Pro residues" evidence="1">
    <location>
        <begin position="1"/>
        <end position="12"/>
    </location>
</feature>
<dbReference type="Gramene" id="CDF36346">
    <property type="protein sequence ID" value="CDF36346"/>
    <property type="gene ID" value="CHC_T00004674001"/>
</dbReference>
<accession>R7QFW3</accession>
<feature type="region of interest" description="Disordered" evidence="1">
    <location>
        <begin position="1"/>
        <end position="21"/>
    </location>
</feature>
<dbReference type="InterPro" id="IPR027417">
    <property type="entry name" value="P-loop_NTPase"/>
</dbReference>
<dbReference type="EMBL" id="HG001774">
    <property type="protein sequence ID" value="CDF36346.1"/>
    <property type="molecule type" value="Genomic_DNA"/>
</dbReference>